<keyword evidence="1" id="KW-0472">Membrane</keyword>
<organism evidence="2 3">
    <name type="scientific">Thermobaculum terrenum (strain ATCC BAA-798 / CCMEE 7001 / YNP1)</name>
    <dbReference type="NCBI Taxonomy" id="525904"/>
    <lineage>
        <taxon>Bacteria</taxon>
        <taxon>Bacillati</taxon>
        <taxon>Chloroflexota</taxon>
        <taxon>Chloroflexia</taxon>
        <taxon>Candidatus Thermobaculales</taxon>
        <taxon>Candidatus Thermobaculaceae</taxon>
        <taxon>Thermobaculum</taxon>
    </lineage>
</organism>
<dbReference type="AlphaFoldDB" id="D1CD59"/>
<name>D1CD59_THET1</name>
<feature type="transmembrane region" description="Helical" evidence="1">
    <location>
        <begin position="70"/>
        <end position="91"/>
    </location>
</feature>
<evidence type="ECO:0008006" key="4">
    <source>
        <dbReference type="Google" id="ProtNLM"/>
    </source>
</evidence>
<keyword evidence="1" id="KW-1133">Transmembrane helix</keyword>
<dbReference type="Proteomes" id="UP000000323">
    <property type="component" value="Chromosome 1"/>
</dbReference>
<dbReference type="HOGENOM" id="CLU_076606_0_0_0"/>
<protein>
    <recommendedName>
        <fullName evidence="4">Lycopene cyclase domain protein</fullName>
    </recommendedName>
</protein>
<proteinExistence type="predicted"/>
<evidence type="ECO:0000313" key="2">
    <source>
        <dbReference type="EMBL" id="ACZ42724.1"/>
    </source>
</evidence>
<accession>D1CD59</accession>
<dbReference type="OrthoDB" id="9769532at2"/>
<feature type="transmembrane region" description="Helical" evidence="1">
    <location>
        <begin position="151"/>
        <end position="169"/>
    </location>
</feature>
<dbReference type="eggNOG" id="ENOG502Z88D">
    <property type="taxonomic scope" value="Bacteria"/>
</dbReference>
<feature type="transmembrane region" description="Helical" evidence="1">
    <location>
        <begin position="175"/>
        <end position="197"/>
    </location>
</feature>
<evidence type="ECO:0000313" key="3">
    <source>
        <dbReference type="Proteomes" id="UP000000323"/>
    </source>
</evidence>
<feature type="transmembrane region" description="Helical" evidence="1">
    <location>
        <begin position="41"/>
        <end position="58"/>
    </location>
</feature>
<feature type="transmembrane region" description="Helical" evidence="1">
    <location>
        <begin position="16"/>
        <end position="35"/>
    </location>
</feature>
<sequence>MSKSLGYSNKIRIPTYLWVGAIWIVLAEILLFLRVKPVPTFFTPIVWTGYILLVDGLVKAKTGRSLITTRFSLFLIILPWSIITWLVFEGYNLHLRNWQYFGLPQDLTPRLLGYVWAFATIIPGVLESADFVRAFLAPRVRINKWTPGQKLLNSSILLGALCLILPLLMPQRVASYMFALVWIGFILLLDPILYLLNKPSILGDLAKGHTTRLVSLLIAGVITGALWEFWNYWAEARWEYTIPYPLSAGPHYFEMPWLGFFGFIPFAIELFDLTSLLMLFLDKTGIYSSNKADTQDILSL</sequence>
<keyword evidence="3" id="KW-1185">Reference proteome</keyword>
<dbReference type="KEGG" id="ttr:Tter_1818"/>
<gene>
    <name evidence="2" type="ordered locus">Tter_1818</name>
</gene>
<dbReference type="RefSeq" id="WP_012875756.1">
    <property type="nucleotide sequence ID" value="NC_013525.1"/>
</dbReference>
<dbReference type="EMBL" id="CP001825">
    <property type="protein sequence ID" value="ACZ42724.1"/>
    <property type="molecule type" value="Genomic_DNA"/>
</dbReference>
<reference evidence="3" key="1">
    <citation type="journal article" date="2010" name="Stand. Genomic Sci.">
        <title>Complete genome sequence of 'Thermobaculum terrenum' type strain (YNP1).</title>
        <authorList>
            <person name="Kiss H."/>
            <person name="Cleland D."/>
            <person name="Lapidus A."/>
            <person name="Lucas S."/>
            <person name="Glavina Del Rio T."/>
            <person name="Nolan M."/>
            <person name="Tice H."/>
            <person name="Han C."/>
            <person name="Goodwin L."/>
            <person name="Pitluck S."/>
            <person name="Liolios K."/>
            <person name="Ivanova N."/>
            <person name="Mavromatis K."/>
            <person name="Ovchinnikova G."/>
            <person name="Pati A."/>
            <person name="Chen A."/>
            <person name="Palaniappan K."/>
            <person name="Land M."/>
            <person name="Hauser L."/>
            <person name="Chang Y."/>
            <person name="Jeffries C."/>
            <person name="Lu M."/>
            <person name="Brettin T."/>
            <person name="Detter J."/>
            <person name="Goker M."/>
            <person name="Tindall B."/>
            <person name="Beck B."/>
            <person name="McDermott T."/>
            <person name="Woyke T."/>
            <person name="Bristow J."/>
            <person name="Eisen J."/>
            <person name="Markowitz V."/>
            <person name="Hugenholtz P."/>
            <person name="Kyrpides N."/>
            <person name="Klenk H."/>
            <person name="Cheng J."/>
        </authorList>
    </citation>
    <scope>NUCLEOTIDE SEQUENCE [LARGE SCALE GENOMIC DNA]</scope>
    <source>
        <strain evidence="3">ATCC BAA-798 / YNP1</strain>
    </source>
</reference>
<feature type="transmembrane region" description="Helical" evidence="1">
    <location>
        <begin position="257"/>
        <end position="281"/>
    </location>
</feature>
<keyword evidence="1" id="KW-0812">Transmembrane</keyword>
<evidence type="ECO:0000256" key="1">
    <source>
        <dbReference type="SAM" id="Phobius"/>
    </source>
</evidence>
<feature type="transmembrane region" description="Helical" evidence="1">
    <location>
        <begin position="209"/>
        <end position="230"/>
    </location>
</feature>
<dbReference type="STRING" id="525904.Tter_1818"/>
<feature type="transmembrane region" description="Helical" evidence="1">
    <location>
        <begin position="111"/>
        <end position="131"/>
    </location>
</feature>